<dbReference type="InterPro" id="IPR036249">
    <property type="entry name" value="Thioredoxin-like_sf"/>
</dbReference>
<reference evidence="2 3" key="1">
    <citation type="submission" date="2020-04" db="EMBL/GenBank/DDBJ databases">
        <title>Chitinophaga sp. G-6-1-13 sp. nov., isolated from soil.</title>
        <authorList>
            <person name="Dahal R.H."/>
            <person name="Chaudhary D.K."/>
        </authorList>
    </citation>
    <scope>NUCLEOTIDE SEQUENCE [LARGE SCALE GENOMIC DNA]</scope>
    <source>
        <strain evidence="2 3">G-6-1-13</strain>
    </source>
</reference>
<evidence type="ECO:0000259" key="1">
    <source>
        <dbReference type="Pfam" id="PF13098"/>
    </source>
</evidence>
<sequence>MRKNALALFMILNSPTLFSQDKGVHFRDDISWEEVKKIAKEENKNIFVDLYATWCIPCKQMDKKTYVNDTLGSYMNSRFISIKLQIDTGKNDNKNTQKMYSTAADMVAKYRIQIVPSYLFFDSNGTLIHRALGFMTTDSLISICKVSENPNQNYAGLLDRFHTGRLRGTELLNFAIQLKLYRQDSMSKEVALVYKQLYIDKVPPEEIINVELLPMIDNFKILFETRDPLVKYIYNHESSVDKTLNRESYSTHLLDYIITKDIITPSIIEVKRKNKDPLWKFLQKEIATQWDQKIAQRVILDSKIKWYTDKQDWNNVIKYQIEKYDNDTSKPSQMEALVRNNFVWYVVLKYSSDKKTLEKARAYMESITNSYPNIHELSDTYANVIYKLGDTASAIDIEKKALLIAESIKNKEAIDLYRENIQKMKKNIPTWE</sequence>
<dbReference type="EMBL" id="JABBGC010000003">
    <property type="protein sequence ID" value="NML40779.1"/>
    <property type="molecule type" value="Genomic_DNA"/>
</dbReference>
<name>A0A848GTV5_9BACT</name>
<dbReference type="Gene3D" id="3.40.30.10">
    <property type="entry name" value="Glutaredoxin"/>
    <property type="match status" value="1"/>
</dbReference>
<dbReference type="Pfam" id="PF13098">
    <property type="entry name" value="Thioredoxin_2"/>
    <property type="match status" value="1"/>
</dbReference>
<evidence type="ECO:0000313" key="3">
    <source>
        <dbReference type="Proteomes" id="UP000583266"/>
    </source>
</evidence>
<feature type="domain" description="Thioredoxin-like fold" evidence="1">
    <location>
        <begin position="39"/>
        <end position="140"/>
    </location>
</feature>
<dbReference type="GO" id="GO:0045454">
    <property type="term" value="P:cell redox homeostasis"/>
    <property type="evidence" value="ECO:0007669"/>
    <property type="project" value="TreeGrafter"/>
</dbReference>
<evidence type="ECO:0000313" key="2">
    <source>
        <dbReference type="EMBL" id="NML40779.1"/>
    </source>
</evidence>
<dbReference type="Proteomes" id="UP000583266">
    <property type="component" value="Unassembled WGS sequence"/>
</dbReference>
<dbReference type="PANTHER" id="PTHR32234:SF0">
    <property type="entry name" value="THIOL:DISULFIDE INTERCHANGE PROTEIN DSBD"/>
    <property type="match status" value="1"/>
</dbReference>
<dbReference type="PANTHER" id="PTHR32234">
    <property type="entry name" value="THIOL:DISULFIDE INTERCHANGE PROTEIN DSBD"/>
    <property type="match status" value="1"/>
</dbReference>
<dbReference type="AlphaFoldDB" id="A0A848GTV5"/>
<keyword evidence="3" id="KW-1185">Reference proteome</keyword>
<protein>
    <submittedName>
        <fullName evidence="2">Thioredoxin fold domain-containing protein</fullName>
    </submittedName>
</protein>
<gene>
    <name evidence="2" type="ORF">HHL17_26515</name>
</gene>
<comment type="caution">
    <text evidence="2">The sequence shown here is derived from an EMBL/GenBank/DDBJ whole genome shotgun (WGS) entry which is preliminary data.</text>
</comment>
<dbReference type="RefSeq" id="WP_169227857.1">
    <property type="nucleotide sequence ID" value="NZ_JABBGC010000003.1"/>
</dbReference>
<dbReference type="GO" id="GO:0015035">
    <property type="term" value="F:protein-disulfide reductase activity"/>
    <property type="evidence" value="ECO:0007669"/>
    <property type="project" value="TreeGrafter"/>
</dbReference>
<proteinExistence type="predicted"/>
<accession>A0A848GTV5</accession>
<dbReference type="SUPFAM" id="SSF52833">
    <property type="entry name" value="Thioredoxin-like"/>
    <property type="match status" value="1"/>
</dbReference>
<organism evidence="2 3">
    <name type="scientific">Chitinophaga fulva</name>
    <dbReference type="NCBI Taxonomy" id="2728842"/>
    <lineage>
        <taxon>Bacteria</taxon>
        <taxon>Pseudomonadati</taxon>
        <taxon>Bacteroidota</taxon>
        <taxon>Chitinophagia</taxon>
        <taxon>Chitinophagales</taxon>
        <taxon>Chitinophagaceae</taxon>
        <taxon>Chitinophaga</taxon>
    </lineage>
</organism>
<dbReference type="InterPro" id="IPR012336">
    <property type="entry name" value="Thioredoxin-like_fold"/>
</dbReference>